<dbReference type="Proteomes" id="UP000008792">
    <property type="component" value="Unassembled WGS sequence"/>
</dbReference>
<reference evidence="6 7" key="1">
    <citation type="journal article" date="2007" name="Nature">
        <title>Evolution of genes and genomes on the Drosophila phylogeny.</title>
        <authorList>
            <consortium name="Drosophila 12 Genomes Consortium"/>
            <person name="Clark A.G."/>
            <person name="Eisen M.B."/>
            <person name="Smith D.R."/>
            <person name="Bergman C.M."/>
            <person name="Oliver B."/>
            <person name="Markow T.A."/>
            <person name="Kaufman T.C."/>
            <person name="Kellis M."/>
            <person name="Gelbart W."/>
            <person name="Iyer V.N."/>
            <person name="Pollard D.A."/>
            <person name="Sackton T.B."/>
            <person name="Larracuente A.M."/>
            <person name="Singh N.D."/>
            <person name="Abad J.P."/>
            <person name="Abt D.N."/>
            <person name="Adryan B."/>
            <person name="Aguade M."/>
            <person name="Akashi H."/>
            <person name="Anderson W.W."/>
            <person name="Aquadro C.F."/>
            <person name="Ardell D.H."/>
            <person name="Arguello R."/>
            <person name="Artieri C.G."/>
            <person name="Barbash D.A."/>
            <person name="Barker D."/>
            <person name="Barsanti P."/>
            <person name="Batterham P."/>
            <person name="Batzoglou S."/>
            <person name="Begun D."/>
            <person name="Bhutkar A."/>
            <person name="Blanco E."/>
            <person name="Bosak S.A."/>
            <person name="Bradley R.K."/>
            <person name="Brand A.D."/>
            <person name="Brent M.R."/>
            <person name="Brooks A.N."/>
            <person name="Brown R.H."/>
            <person name="Butlin R.K."/>
            <person name="Caggese C."/>
            <person name="Calvi B.R."/>
            <person name="Bernardo de Carvalho A."/>
            <person name="Caspi A."/>
            <person name="Castrezana S."/>
            <person name="Celniker S.E."/>
            <person name="Chang J.L."/>
            <person name="Chapple C."/>
            <person name="Chatterji S."/>
            <person name="Chinwalla A."/>
            <person name="Civetta A."/>
            <person name="Clifton S.W."/>
            <person name="Comeron J.M."/>
            <person name="Costello J.C."/>
            <person name="Coyne J.A."/>
            <person name="Daub J."/>
            <person name="David R.G."/>
            <person name="Delcher A.L."/>
            <person name="Delehaunty K."/>
            <person name="Do C.B."/>
            <person name="Ebling H."/>
            <person name="Edwards K."/>
            <person name="Eickbush T."/>
            <person name="Evans J.D."/>
            <person name="Filipski A."/>
            <person name="Findeiss S."/>
            <person name="Freyhult E."/>
            <person name="Fulton L."/>
            <person name="Fulton R."/>
            <person name="Garcia A.C."/>
            <person name="Gardiner A."/>
            <person name="Garfield D.A."/>
            <person name="Garvin B.E."/>
            <person name="Gibson G."/>
            <person name="Gilbert D."/>
            <person name="Gnerre S."/>
            <person name="Godfrey J."/>
            <person name="Good R."/>
            <person name="Gotea V."/>
            <person name="Gravely B."/>
            <person name="Greenberg A.J."/>
            <person name="Griffiths-Jones S."/>
            <person name="Gross S."/>
            <person name="Guigo R."/>
            <person name="Gustafson E.A."/>
            <person name="Haerty W."/>
            <person name="Hahn M.W."/>
            <person name="Halligan D.L."/>
            <person name="Halpern A.L."/>
            <person name="Halter G.M."/>
            <person name="Han M.V."/>
            <person name="Heger A."/>
            <person name="Hillier L."/>
            <person name="Hinrichs A.S."/>
            <person name="Holmes I."/>
            <person name="Hoskins R.A."/>
            <person name="Hubisz M.J."/>
            <person name="Hultmark D."/>
            <person name="Huntley M.A."/>
            <person name="Jaffe D.B."/>
            <person name="Jagadeeshan S."/>
            <person name="Jeck W.R."/>
            <person name="Johnson J."/>
            <person name="Jones C.D."/>
            <person name="Jordan W.C."/>
            <person name="Karpen G.H."/>
            <person name="Kataoka E."/>
            <person name="Keightley P.D."/>
            <person name="Kheradpour P."/>
            <person name="Kirkness E.F."/>
            <person name="Koerich L.B."/>
            <person name="Kristiansen K."/>
            <person name="Kudrna D."/>
            <person name="Kulathinal R.J."/>
            <person name="Kumar S."/>
            <person name="Kwok R."/>
            <person name="Lander E."/>
            <person name="Langley C.H."/>
            <person name="Lapoint R."/>
            <person name="Lazzaro B.P."/>
            <person name="Lee S.J."/>
            <person name="Levesque L."/>
            <person name="Li R."/>
            <person name="Lin C.F."/>
            <person name="Lin M.F."/>
            <person name="Lindblad-Toh K."/>
            <person name="Llopart A."/>
            <person name="Long M."/>
            <person name="Low L."/>
            <person name="Lozovsky E."/>
            <person name="Lu J."/>
            <person name="Luo M."/>
            <person name="Machado C.A."/>
            <person name="Makalowski W."/>
            <person name="Marzo M."/>
            <person name="Matsuda M."/>
            <person name="Matzkin L."/>
            <person name="McAllister B."/>
            <person name="McBride C.S."/>
            <person name="McKernan B."/>
            <person name="McKernan K."/>
            <person name="Mendez-Lago M."/>
            <person name="Minx P."/>
            <person name="Mollenhauer M.U."/>
            <person name="Montooth K."/>
            <person name="Mount S.M."/>
            <person name="Mu X."/>
            <person name="Myers E."/>
            <person name="Negre B."/>
            <person name="Newfeld S."/>
            <person name="Nielsen R."/>
            <person name="Noor M.A."/>
            <person name="O'Grady P."/>
            <person name="Pachter L."/>
            <person name="Papaceit M."/>
            <person name="Parisi M.J."/>
            <person name="Parisi M."/>
            <person name="Parts L."/>
            <person name="Pedersen J.S."/>
            <person name="Pesole G."/>
            <person name="Phillippy A.M."/>
            <person name="Ponting C.P."/>
            <person name="Pop M."/>
            <person name="Porcelli D."/>
            <person name="Powell J.R."/>
            <person name="Prohaska S."/>
            <person name="Pruitt K."/>
            <person name="Puig M."/>
            <person name="Quesneville H."/>
            <person name="Ram K.R."/>
            <person name="Rand D."/>
            <person name="Rasmussen M.D."/>
            <person name="Reed L.K."/>
            <person name="Reenan R."/>
            <person name="Reily A."/>
            <person name="Remington K.A."/>
            <person name="Rieger T.T."/>
            <person name="Ritchie M.G."/>
            <person name="Robin C."/>
            <person name="Rogers Y.H."/>
            <person name="Rohde C."/>
            <person name="Rozas J."/>
            <person name="Rubenfield M.J."/>
            <person name="Ruiz A."/>
            <person name="Russo S."/>
            <person name="Salzberg S.L."/>
            <person name="Sanchez-Gracia A."/>
            <person name="Saranga D.J."/>
            <person name="Sato H."/>
            <person name="Schaeffer S.W."/>
            <person name="Schatz M.C."/>
            <person name="Schlenke T."/>
            <person name="Schwartz R."/>
            <person name="Segarra C."/>
            <person name="Singh R.S."/>
            <person name="Sirot L."/>
            <person name="Sirota M."/>
            <person name="Sisneros N.B."/>
            <person name="Smith C.D."/>
            <person name="Smith T.F."/>
            <person name="Spieth J."/>
            <person name="Stage D.E."/>
            <person name="Stark A."/>
            <person name="Stephan W."/>
            <person name="Strausberg R.L."/>
            <person name="Strempel S."/>
            <person name="Sturgill D."/>
            <person name="Sutton G."/>
            <person name="Sutton G.G."/>
            <person name="Tao W."/>
            <person name="Teichmann S."/>
            <person name="Tobari Y.N."/>
            <person name="Tomimura Y."/>
            <person name="Tsolas J.M."/>
            <person name="Valente V.L."/>
            <person name="Venter E."/>
            <person name="Venter J.C."/>
            <person name="Vicario S."/>
            <person name="Vieira F.G."/>
            <person name="Vilella A.J."/>
            <person name="Villasante A."/>
            <person name="Walenz B."/>
            <person name="Wang J."/>
            <person name="Wasserman M."/>
            <person name="Watts T."/>
            <person name="Wilson D."/>
            <person name="Wilson R.K."/>
            <person name="Wing R.A."/>
            <person name="Wolfner M.F."/>
            <person name="Wong A."/>
            <person name="Wong G.K."/>
            <person name="Wu C.I."/>
            <person name="Wu G."/>
            <person name="Yamamoto D."/>
            <person name="Yang H.P."/>
            <person name="Yang S.P."/>
            <person name="Yorke J.A."/>
            <person name="Yoshida K."/>
            <person name="Zdobnov E."/>
            <person name="Zhang P."/>
            <person name="Zhang Y."/>
            <person name="Zimin A.V."/>
            <person name="Baldwin J."/>
            <person name="Abdouelleil A."/>
            <person name="Abdulkadir J."/>
            <person name="Abebe A."/>
            <person name="Abera B."/>
            <person name="Abreu J."/>
            <person name="Acer S.C."/>
            <person name="Aftuck L."/>
            <person name="Alexander A."/>
            <person name="An P."/>
            <person name="Anderson E."/>
            <person name="Anderson S."/>
            <person name="Arachi H."/>
            <person name="Azer M."/>
            <person name="Bachantsang P."/>
            <person name="Barry A."/>
            <person name="Bayul T."/>
            <person name="Berlin A."/>
            <person name="Bessette D."/>
            <person name="Bloom T."/>
            <person name="Blye J."/>
            <person name="Boguslavskiy L."/>
            <person name="Bonnet C."/>
            <person name="Boukhgalter B."/>
            <person name="Bourzgui I."/>
            <person name="Brown A."/>
            <person name="Cahill P."/>
            <person name="Channer S."/>
            <person name="Cheshatsang Y."/>
            <person name="Chuda L."/>
            <person name="Citroen M."/>
            <person name="Collymore A."/>
            <person name="Cooke P."/>
            <person name="Costello M."/>
            <person name="D'Aco K."/>
            <person name="Daza R."/>
            <person name="De Haan G."/>
            <person name="DeGray S."/>
            <person name="DeMaso C."/>
            <person name="Dhargay N."/>
            <person name="Dooley K."/>
            <person name="Dooley E."/>
            <person name="Doricent M."/>
            <person name="Dorje P."/>
            <person name="Dorjee K."/>
            <person name="Dupes A."/>
            <person name="Elong R."/>
            <person name="Falk J."/>
            <person name="Farina A."/>
            <person name="Faro S."/>
            <person name="Ferguson D."/>
            <person name="Fisher S."/>
            <person name="Foley C.D."/>
            <person name="Franke A."/>
            <person name="Friedrich D."/>
            <person name="Gadbois L."/>
            <person name="Gearin G."/>
            <person name="Gearin C.R."/>
            <person name="Giannoukos G."/>
            <person name="Goode T."/>
            <person name="Graham J."/>
            <person name="Grandbois E."/>
            <person name="Grewal S."/>
            <person name="Gyaltsen K."/>
            <person name="Hafez N."/>
            <person name="Hagos B."/>
            <person name="Hall J."/>
            <person name="Henson C."/>
            <person name="Hollinger A."/>
            <person name="Honan T."/>
            <person name="Huard M.D."/>
            <person name="Hughes L."/>
            <person name="Hurhula B."/>
            <person name="Husby M.E."/>
            <person name="Kamat A."/>
            <person name="Kanga B."/>
            <person name="Kashin S."/>
            <person name="Khazanovich D."/>
            <person name="Kisner P."/>
            <person name="Lance K."/>
            <person name="Lara M."/>
            <person name="Lee W."/>
            <person name="Lennon N."/>
            <person name="Letendre F."/>
            <person name="LeVine R."/>
            <person name="Lipovsky A."/>
            <person name="Liu X."/>
            <person name="Liu J."/>
            <person name="Liu S."/>
            <person name="Lokyitsang T."/>
            <person name="Lokyitsang Y."/>
            <person name="Lubonja R."/>
            <person name="Lui A."/>
            <person name="MacDonald P."/>
            <person name="Magnisalis V."/>
            <person name="Maru K."/>
            <person name="Matthews C."/>
            <person name="McCusker W."/>
            <person name="McDonough S."/>
            <person name="Mehta T."/>
            <person name="Meldrim J."/>
            <person name="Meneus L."/>
            <person name="Mihai O."/>
            <person name="Mihalev A."/>
            <person name="Mihova T."/>
            <person name="Mittelman R."/>
            <person name="Mlenga V."/>
            <person name="Montmayeur A."/>
            <person name="Mulrain L."/>
            <person name="Navidi A."/>
            <person name="Naylor J."/>
            <person name="Negash T."/>
            <person name="Nguyen T."/>
            <person name="Nguyen N."/>
            <person name="Nicol R."/>
            <person name="Norbu C."/>
            <person name="Norbu N."/>
            <person name="Novod N."/>
            <person name="O'Neill B."/>
            <person name="Osman S."/>
            <person name="Markiewicz E."/>
            <person name="Oyono O.L."/>
            <person name="Patti C."/>
            <person name="Phunkhang P."/>
            <person name="Pierre F."/>
            <person name="Priest M."/>
            <person name="Raghuraman S."/>
            <person name="Rege F."/>
            <person name="Reyes R."/>
            <person name="Rise C."/>
            <person name="Rogov P."/>
            <person name="Ross K."/>
            <person name="Ryan E."/>
            <person name="Settipalli S."/>
            <person name="Shea T."/>
            <person name="Sherpa N."/>
            <person name="Shi L."/>
            <person name="Shih D."/>
            <person name="Sparrow T."/>
            <person name="Spaulding J."/>
            <person name="Stalker J."/>
            <person name="Stange-Thomann N."/>
            <person name="Stavropoulos S."/>
            <person name="Stone C."/>
            <person name="Strader C."/>
            <person name="Tesfaye S."/>
            <person name="Thomson T."/>
            <person name="Thoulutsang Y."/>
            <person name="Thoulutsang D."/>
            <person name="Topham K."/>
            <person name="Topping I."/>
            <person name="Tsamla T."/>
            <person name="Vassiliev H."/>
            <person name="Vo A."/>
            <person name="Wangchuk T."/>
            <person name="Wangdi T."/>
            <person name="Weiand M."/>
            <person name="Wilkinson J."/>
            <person name="Wilson A."/>
            <person name="Yadav S."/>
            <person name="Young G."/>
            <person name="Yu Q."/>
            <person name="Zembek L."/>
            <person name="Zhong D."/>
            <person name="Zimmer A."/>
            <person name="Zwirko Z."/>
            <person name="Jaffe D.B."/>
            <person name="Alvarez P."/>
            <person name="Brockman W."/>
            <person name="Butler J."/>
            <person name="Chin C."/>
            <person name="Gnerre S."/>
            <person name="Grabherr M."/>
            <person name="Kleber M."/>
            <person name="Mauceli E."/>
            <person name="MacCallum I."/>
        </authorList>
    </citation>
    <scope>NUCLEOTIDE SEQUENCE [LARGE SCALE GENOMIC DNA]</scope>
    <source>
        <strain evidence="7">Tucson 15010-1051.87</strain>
    </source>
</reference>
<dbReference type="EMBL" id="CH940652">
    <property type="protein sequence ID" value="EDW59637.2"/>
    <property type="molecule type" value="Genomic_DNA"/>
</dbReference>
<dbReference type="AlphaFoldDB" id="B4M4S6"/>
<evidence type="ECO:0000313" key="7">
    <source>
        <dbReference type="Proteomes" id="UP000008792"/>
    </source>
</evidence>
<feature type="region of interest" description="Disordered" evidence="4">
    <location>
        <begin position="269"/>
        <end position="330"/>
    </location>
</feature>
<proteinExistence type="inferred from homology"/>
<dbReference type="GO" id="GO:0003723">
    <property type="term" value="F:RNA binding"/>
    <property type="evidence" value="ECO:0007669"/>
    <property type="project" value="TreeGrafter"/>
</dbReference>
<organism evidence="6 7">
    <name type="scientific">Drosophila virilis</name>
    <name type="common">Fruit fly</name>
    <dbReference type="NCBI Taxonomy" id="7244"/>
    <lineage>
        <taxon>Eukaryota</taxon>
        <taxon>Metazoa</taxon>
        <taxon>Ecdysozoa</taxon>
        <taxon>Arthropoda</taxon>
        <taxon>Hexapoda</taxon>
        <taxon>Insecta</taxon>
        <taxon>Pterygota</taxon>
        <taxon>Neoptera</taxon>
        <taxon>Endopterygota</taxon>
        <taxon>Diptera</taxon>
        <taxon>Brachycera</taxon>
        <taxon>Muscomorpha</taxon>
        <taxon>Ephydroidea</taxon>
        <taxon>Drosophilidae</taxon>
        <taxon>Drosophila</taxon>
    </lineage>
</organism>
<evidence type="ECO:0000256" key="4">
    <source>
        <dbReference type="SAM" id="MobiDB-lite"/>
    </source>
</evidence>
<dbReference type="GO" id="GO:0005730">
    <property type="term" value="C:nucleolus"/>
    <property type="evidence" value="ECO:0007669"/>
    <property type="project" value="TreeGrafter"/>
</dbReference>
<feature type="compositionally biased region" description="Basic residues" evidence="4">
    <location>
        <begin position="269"/>
        <end position="284"/>
    </location>
</feature>
<feature type="compositionally biased region" description="Basic residues" evidence="4">
    <location>
        <begin position="117"/>
        <end position="127"/>
    </location>
</feature>
<dbReference type="GO" id="GO:0003677">
    <property type="term" value="F:DNA binding"/>
    <property type="evidence" value="ECO:0007669"/>
    <property type="project" value="TreeGrafter"/>
</dbReference>
<evidence type="ECO:0000256" key="1">
    <source>
        <dbReference type="ARBA" id="ARBA00004123"/>
    </source>
</evidence>
<keyword evidence="3" id="KW-0539">Nucleus</keyword>
<name>B4M4S6_DROVI</name>
<dbReference type="GO" id="GO:0042273">
    <property type="term" value="P:ribosomal large subunit biogenesis"/>
    <property type="evidence" value="ECO:0007669"/>
    <property type="project" value="TreeGrafter"/>
</dbReference>
<dbReference type="FunCoup" id="B4M4S6">
    <property type="interactions" value="320"/>
</dbReference>
<feature type="region of interest" description="Disordered" evidence="4">
    <location>
        <begin position="52"/>
        <end position="170"/>
    </location>
</feature>
<feature type="compositionally biased region" description="Basic and acidic residues" evidence="4">
    <location>
        <begin position="285"/>
        <end position="309"/>
    </location>
</feature>
<feature type="compositionally biased region" description="Basic residues" evidence="4">
    <location>
        <begin position="310"/>
        <end position="330"/>
    </location>
</feature>
<dbReference type="InParanoid" id="B4M4S6"/>
<dbReference type="InterPro" id="IPR029190">
    <property type="entry name" value="Rrp14/SURF6_C"/>
</dbReference>
<comment type="subcellular location">
    <subcellularLocation>
        <location evidence="1">Nucleus</location>
    </subcellularLocation>
</comment>
<dbReference type="PANTHER" id="PTHR14369">
    <property type="entry name" value="SURFEIT LOCUS PROTEIN 6"/>
    <property type="match status" value="1"/>
</dbReference>
<dbReference type="KEGG" id="dvi:6632515"/>
<dbReference type="Pfam" id="PF04935">
    <property type="entry name" value="SURF6"/>
    <property type="match status" value="1"/>
</dbReference>
<keyword evidence="7" id="KW-1185">Reference proteome</keyword>
<feature type="compositionally biased region" description="Acidic residues" evidence="4">
    <location>
        <begin position="58"/>
        <end position="71"/>
    </location>
</feature>
<dbReference type="STRING" id="7244.B4M4S6"/>
<dbReference type="OrthoDB" id="444809at2759"/>
<comment type="similarity">
    <text evidence="2">Belongs to the SURF6 family.</text>
</comment>
<dbReference type="PANTHER" id="PTHR14369:SF0">
    <property type="entry name" value="SURFEIT LOCUS PROTEIN 6"/>
    <property type="match status" value="1"/>
</dbReference>
<evidence type="ECO:0000313" key="6">
    <source>
        <dbReference type="EMBL" id="EDW59637.2"/>
    </source>
</evidence>
<dbReference type="InterPro" id="IPR007019">
    <property type="entry name" value="SURF6"/>
</dbReference>
<evidence type="ECO:0000259" key="5">
    <source>
        <dbReference type="Pfam" id="PF04935"/>
    </source>
</evidence>
<dbReference type="eggNOG" id="KOG2885">
    <property type="taxonomic scope" value="Eukaryota"/>
</dbReference>
<feature type="domain" description="Ribosomal RNA-processing protein 14/surfeit locus protein 6 C-terminal" evidence="5">
    <location>
        <begin position="104"/>
        <end position="318"/>
    </location>
</feature>
<evidence type="ECO:0000256" key="2">
    <source>
        <dbReference type="ARBA" id="ARBA00005904"/>
    </source>
</evidence>
<accession>B4M4S6</accession>
<evidence type="ECO:0000256" key="3">
    <source>
        <dbReference type="ARBA" id="ARBA00023242"/>
    </source>
</evidence>
<dbReference type="SMR" id="B4M4S6"/>
<protein>
    <recommendedName>
        <fullName evidence="5">Ribosomal RNA-processing protein 14/surfeit locus protein 6 C-terminal domain-containing protein</fullName>
    </recommendedName>
</protein>
<dbReference type="GO" id="GO:0042274">
    <property type="term" value="P:ribosomal small subunit biogenesis"/>
    <property type="evidence" value="ECO:0007669"/>
    <property type="project" value="TreeGrafter"/>
</dbReference>
<gene>
    <name evidence="6" type="primary">Dvir\GJ10181</name>
    <name evidence="6" type="ORF">Dvir_GJ10181</name>
</gene>
<sequence>MDYMTDEEAVKSVWEYYNRENGKEEPKQDRATIRKRFEQKVIRLLTIHNVPYSKKEDEDTYEDYLLSDEENTPNPKGIKPKSSIRTGPDDEEDVDERIASIKNKLRQKKRPTTERQQKRREAKKLKQSKGVQKLLLSSAKSIKNENIKQKKARNGLIKTESNQSGDATDSKAVIQPVKVEPVFNEEAKIVYSKIDFAANPGAKAKKSHQNPKEILKKLKDTRQHINKLKEQGEADKAAELQNDIAWKKAFDKIEGKKVKDDTKLLQKAIKKKKVEKRTAKKKWTERKQKVDHDIAKRQKKRQENLDKRSKDKKNKKLKKASKKGRIIPGY</sequence>